<organism evidence="1 2">
    <name type="scientific">Hibiscus sabdariffa</name>
    <name type="common">roselle</name>
    <dbReference type="NCBI Taxonomy" id="183260"/>
    <lineage>
        <taxon>Eukaryota</taxon>
        <taxon>Viridiplantae</taxon>
        <taxon>Streptophyta</taxon>
        <taxon>Embryophyta</taxon>
        <taxon>Tracheophyta</taxon>
        <taxon>Spermatophyta</taxon>
        <taxon>Magnoliopsida</taxon>
        <taxon>eudicotyledons</taxon>
        <taxon>Gunneridae</taxon>
        <taxon>Pentapetalae</taxon>
        <taxon>rosids</taxon>
        <taxon>malvids</taxon>
        <taxon>Malvales</taxon>
        <taxon>Malvaceae</taxon>
        <taxon>Malvoideae</taxon>
        <taxon>Hibiscus</taxon>
    </lineage>
</organism>
<evidence type="ECO:0000313" key="2">
    <source>
        <dbReference type="Proteomes" id="UP001396334"/>
    </source>
</evidence>
<gene>
    <name evidence="1" type="ORF">V6N11_020342</name>
</gene>
<protein>
    <submittedName>
        <fullName evidence="1">Uncharacterized protein</fullName>
    </submittedName>
</protein>
<dbReference type="EMBL" id="JBBPBN010000043">
    <property type="protein sequence ID" value="KAK8996846.1"/>
    <property type="molecule type" value="Genomic_DNA"/>
</dbReference>
<sequence length="75" mass="7980">MAGLVFGLALVVLLAMVVTLCLTFVEAMMATAIAIKIHNAAELTEQTTAENPPAHMILQLCVKKHQLHAQGQAAK</sequence>
<proteinExistence type="predicted"/>
<comment type="caution">
    <text evidence="1">The sequence shown here is derived from an EMBL/GenBank/DDBJ whole genome shotgun (WGS) entry which is preliminary data.</text>
</comment>
<reference evidence="1 2" key="1">
    <citation type="journal article" date="2024" name="G3 (Bethesda)">
        <title>Genome assembly of Hibiscus sabdariffa L. provides insights into metabolisms of medicinal natural products.</title>
        <authorList>
            <person name="Kim T."/>
        </authorList>
    </citation>
    <scope>NUCLEOTIDE SEQUENCE [LARGE SCALE GENOMIC DNA]</scope>
    <source>
        <strain evidence="1">TK-2024</strain>
        <tissue evidence="1">Old leaves</tissue>
    </source>
</reference>
<keyword evidence="2" id="KW-1185">Reference proteome</keyword>
<name>A0ABR2Q845_9ROSI</name>
<evidence type="ECO:0000313" key="1">
    <source>
        <dbReference type="EMBL" id="KAK8996846.1"/>
    </source>
</evidence>
<accession>A0ABR2Q845</accession>
<dbReference type="Proteomes" id="UP001396334">
    <property type="component" value="Unassembled WGS sequence"/>
</dbReference>